<feature type="chain" id="PRO_5004035196" description="Thioredoxin domain-containing protein" evidence="4">
    <location>
        <begin position="19"/>
        <end position="711"/>
    </location>
</feature>
<evidence type="ECO:0000313" key="6">
    <source>
        <dbReference type="EMBL" id="EMG49368.1"/>
    </source>
</evidence>
<dbReference type="Gene3D" id="3.40.30.10">
    <property type="entry name" value="Glutaredoxin"/>
    <property type="match status" value="1"/>
</dbReference>
<dbReference type="OMA" id="RQVNCVE"/>
<dbReference type="CDD" id="cd02961">
    <property type="entry name" value="PDI_a_family"/>
    <property type="match status" value="1"/>
</dbReference>
<accession>M3JB50</accession>
<dbReference type="OrthoDB" id="72053at2759"/>
<dbReference type="GO" id="GO:0003756">
    <property type="term" value="F:protein disulfide isomerase activity"/>
    <property type="evidence" value="ECO:0007669"/>
    <property type="project" value="TreeGrafter"/>
</dbReference>
<keyword evidence="7" id="KW-1185">Reference proteome</keyword>
<evidence type="ECO:0000313" key="7">
    <source>
        <dbReference type="Proteomes" id="UP000011777"/>
    </source>
</evidence>
<dbReference type="PANTHER" id="PTHR45672:SF3">
    <property type="entry name" value="THIOREDOXIN DOMAIN-CONTAINING PROTEIN 5"/>
    <property type="match status" value="1"/>
</dbReference>
<dbReference type="InterPro" id="IPR036249">
    <property type="entry name" value="Thioredoxin-like_sf"/>
</dbReference>
<dbReference type="InterPro" id="IPR013766">
    <property type="entry name" value="Thioredoxin_domain"/>
</dbReference>
<feature type="domain" description="Thioredoxin" evidence="5">
    <location>
        <begin position="25"/>
        <end position="169"/>
    </location>
</feature>
<evidence type="ECO:0000256" key="1">
    <source>
        <dbReference type="ARBA" id="ARBA00006347"/>
    </source>
</evidence>
<evidence type="ECO:0000256" key="3">
    <source>
        <dbReference type="SAM" id="Phobius"/>
    </source>
</evidence>
<evidence type="ECO:0000256" key="4">
    <source>
        <dbReference type="SAM" id="SignalP"/>
    </source>
</evidence>
<dbReference type="SUPFAM" id="SSF52833">
    <property type="entry name" value="Thioredoxin-like"/>
    <property type="match status" value="1"/>
</dbReference>
<dbReference type="eggNOG" id="KOG0191">
    <property type="taxonomic scope" value="Eukaryota"/>
</dbReference>
<sequence length="711" mass="82501">MRLSVISLLAIFASTVVCDEQAVAEQQQQQVPDQQPEQIEQSEPKIEYPSTMGLKEFDKLTNEKLVLVEFFSPYCHHCKAFAPVWKEAYLKFKENYPDYNIDMRQVNCVESGDLCDREHIDFYPNILLYAPVLDKNGDKTGKSKSIDSFPRGVDRSSENIIKYLQEAYSEYDSGAIGMPSSSKLLDIDSMLRVIDGDIDNPTFVAFFPVSEKEWEIVDNGGKAGFTNQPEVVHAKQIWDRLSNKILSISDTGHFMCKDNPSVCEKLKINKNYPQFVMFLPRSIGVVRFDYDDFVEINRMKKWVTKLFQNSRYEVVSARGITEVMEFTKVLANQPIPYVYPLQSKVLVLFFYDVDNVTPEDEAILPHLLKTLQDSPFNVELHKAKHKKIEENVITMGKNLIDYINYDETEKYQYDQVLSLATTLTSKPTIIILKDNSLIANVYQSFAPEDMRTYDKVEKFIQQSQYPLYGHLTPELAPYYFDKSEANKDDLVVAVFVDLENLKDTDSQLYHLSLIAHEYHYLQQQQYYEQVLKSRQDKFEKAKEQTEALEVLKELREQVPHLWTKNDRVLFTFIDQPKAFKQFRNVKGWKLNPRNYQVGDVVILSKDNTYYWDTDLEGNKLTNQPKNIKKTLLSILNKDNQAHRKIVGSPYGGILSFMDYVHDYGFLGYLGFFITIYLILFALFNARRFRIRKRSSPNSSGILGNFDGAKKD</sequence>
<organism evidence="6 7">
    <name type="scientific">Candida maltosa (strain Xu316)</name>
    <name type="common">Yeast</name>
    <dbReference type="NCBI Taxonomy" id="1245528"/>
    <lineage>
        <taxon>Eukaryota</taxon>
        <taxon>Fungi</taxon>
        <taxon>Dikarya</taxon>
        <taxon>Ascomycota</taxon>
        <taxon>Saccharomycotina</taxon>
        <taxon>Pichiomycetes</taxon>
        <taxon>Debaryomycetaceae</taxon>
        <taxon>Candida/Lodderomyces clade</taxon>
        <taxon>Candida</taxon>
    </lineage>
</organism>
<dbReference type="PROSITE" id="PS51352">
    <property type="entry name" value="THIOREDOXIN_2"/>
    <property type="match status" value="1"/>
</dbReference>
<name>M3JB50_CANMX</name>
<dbReference type="AlphaFoldDB" id="M3JB50"/>
<dbReference type="InterPro" id="IPR051063">
    <property type="entry name" value="PDI"/>
</dbReference>
<gene>
    <name evidence="6" type="ORF">G210_5868</name>
</gene>
<dbReference type="STRING" id="1245528.M3JB50"/>
<reference evidence="6 7" key="1">
    <citation type="submission" date="2013-02" db="EMBL/GenBank/DDBJ databases">
        <title>Genome sequence of Candida maltosa Xu316, a potential industrial strain for xylitol and ethanol production.</title>
        <authorList>
            <person name="Yu J."/>
            <person name="Wang Q."/>
            <person name="Geng X."/>
            <person name="Bao W."/>
            <person name="He P."/>
            <person name="Cai J."/>
        </authorList>
    </citation>
    <scope>NUCLEOTIDE SEQUENCE [LARGE SCALE GENOMIC DNA]</scope>
    <source>
        <strain evidence="7">Xu316</strain>
    </source>
</reference>
<dbReference type="Proteomes" id="UP000011777">
    <property type="component" value="Unassembled WGS sequence"/>
</dbReference>
<protein>
    <recommendedName>
        <fullName evidence="5">Thioredoxin domain-containing protein</fullName>
    </recommendedName>
</protein>
<comment type="caution">
    <text evidence="6">The sequence shown here is derived from an EMBL/GenBank/DDBJ whole genome shotgun (WGS) entry which is preliminary data.</text>
</comment>
<keyword evidence="3" id="KW-0472">Membrane</keyword>
<dbReference type="GO" id="GO:0006457">
    <property type="term" value="P:protein folding"/>
    <property type="evidence" value="ECO:0007669"/>
    <property type="project" value="TreeGrafter"/>
</dbReference>
<keyword evidence="2 4" id="KW-0732">Signal</keyword>
<dbReference type="EMBL" id="AOGT01000694">
    <property type="protein sequence ID" value="EMG49368.1"/>
    <property type="molecule type" value="Genomic_DNA"/>
</dbReference>
<dbReference type="PANTHER" id="PTHR45672">
    <property type="entry name" value="PROTEIN DISULFIDE-ISOMERASE C17H9.14C-RELATED"/>
    <property type="match status" value="1"/>
</dbReference>
<dbReference type="GO" id="GO:0005783">
    <property type="term" value="C:endoplasmic reticulum"/>
    <property type="evidence" value="ECO:0007669"/>
    <property type="project" value="TreeGrafter"/>
</dbReference>
<keyword evidence="3" id="KW-0812">Transmembrane</keyword>
<evidence type="ECO:0000259" key="5">
    <source>
        <dbReference type="PROSITE" id="PS51352"/>
    </source>
</evidence>
<feature type="signal peptide" evidence="4">
    <location>
        <begin position="1"/>
        <end position="18"/>
    </location>
</feature>
<feature type="transmembrane region" description="Helical" evidence="3">
    <location>
        <begin position="663"/>
        <end position="683"/>
    </location>
</feature>
<evidence type="ECO:0000256" key="2">
    <source>
        <dbReference type="ARBA" id="ARBA00022729"/>
    </source>
</evidence>
<keyword evidence="3" id="KW-1133">Transmembrane helix</keyword>
<dbReference type="Pfam" id="PF00085">
    <property type="entry name" value="Thioredoxin"/>
    <property type="match status" value="1"/>
</dbReference>
<dbReference type="HOGENOM" id="CLU_024937_0_0_1"/>
<comment type="similarity">
    <text evidence="1">Belongs to the protein disulfide isomerase family.</text>
</comment>
<proteinExistence type="inferred from homology"/>